<evidence type="ECO:0000313" key="2">
    <source>
        <dbReference type="Araport" id="AT1G34440"/>
    </source>
</evidence>
<evidence type="ECO:0000313" key="4">
    <source>
        <dbReference type="EMBL" id="AEE31714.1"/>
    </source>
</evidence>
<dbReference type="RefSeq" id="NP_174704.1">
    <property type="nucleotide sequence ID" value="NM_103167.2"/>
</dbReference>
<keyword evidence="5" id="KW-1185">Reference proteome</keyword>
<dbReference type="HOGENOM" id="CLU_1680327_0_0_1"/>
<keyword evidence="1 4" id="KW-0812">Transmembrane</keyword>
<dbReference type="Araport" id="AT1G34440"/>
<evidence type="ECO:0000313" key="3">
    <source>
        <dbReference type="EMBL" id="AAG51906.1"/>
    </source>
</evidence>
<keyword evidence="1" id="KW-0472">Membrane</keyword>
<reference evidence="4 5" key="1">
    <citation type="journal article" date="2000" name="Nature">
        <title>Sequence and analysis of chromosome 1 of the plant Arabidopsis thaliana.</title>
        <authorList>
            <person name="Theologis A."/>
            <person name="Ecker J.R."/>
            <person name="Palm C.J."/>
            <person name="Federspiel N.A."/>
            <person name="Kaul S."/>
            <person name="White O."/>
            <person name="Alonso J."/>
            <person name="Altafi H."/>
            <person name="Araujo R."/>
            <person name="Bowman C.L."/>
            <person name="Brooks S.Y."/>
            <person name="Buehler E."/>
            <person name="Chan A."/>
            <person name="Chao Q."/>
            <person name="Chen H."/>
            <person name="Cheuk R.F."/>
            <person name="Chin C.W."/>
            <person name="Chung M.K."/>
            <person name="Conn L."/>
            <person name="Conway A.B."/>
            <person name="Conway A.R."/>
            <person name="Creasy T.H."/>
            <person name="Dewar K."/>
            <person name="Dunn P."/>
            <person name="Etgu P."/>
            <person name="Feldblyum T.V."/>
            <person name="Feng J."/>
            <person name="Fong B."/>
            <person name="Fujii C.Y."/>
            <person name="Gill J.E."/>
            <person name="Goldsmith A.D."/>
            <person name="Haas B."/>
            <person name="Hansen N.F."/>
            <person name="Hughes B."/>
            <person name="Huizar L."/>
            <person name="Hunter J.L."/>
            <person name="Jenkins J."/>
            <person name="Johnson-Hopson C."/>
            <person name="Khan S."/>
            <person name="Khaykin E."/>
            <person name="Kim C.J."/>
            <person name="Koo H.L."/>
            <person name="Kremenetskaia I."/>
            <person name="Kurtz D.B."/>
            <person name="Kwan A."/>
            <person name="Lam B."/>
            <person name="Langin-Hooper S."/>
            <person name="Lee A."/>
            <person name="Lee J.M."/>
            <person name="Lenz C.A."/>
            <person name="Li J.H."/>
            <person name="Li Y."/>
            <person name="Lin X."/>
            <person name="Liu S.X."/>
            <person name="Liu Z.A."/>
            <person name="Luros J.S."/>
            <person name="Maiti R."/>
            <person name="Marziali A."/>
            <person name="Militscher J."/>
            <person name="Miranda M."/>
            <person name="Nguyen M."/>
            <person name="Nierman W.C."/>
            <person name="Osborne B.I."/>
            <person name="Pai G."/>
            <person name="Peterson J."/>
            <person name="Pham P.K."/>
            <person name="Rizzo M."/>
            <person name="Rooney T."/>
            <person name="Rowley D."/>
            <person name="Sakano H."/>
            <person name="Salzberg S.L."/>
            <person name="Schwartz J.R."/>
            <person name="Shinn P."/>
            <person name="Southwick A.M."/>
            <person name="Sun H."/>
            <person name="Tallon L.J."/>
            <person name="Tambunga G."/>
            <person name="Toriumi M.J."/>
            <person name="Town C.D."/>
            <person name="Utterback T."/>
            <person name="Van Aken S."/>
            <person name="Vaysberg M."/>
            <person name="Vysotskaia V.S."/>
            <person name="Walker M."/>
            <person name="Wu D."/>
            <person name="Yu G."/>
            <person name="Fraser C.M."/>
            <person name="Venter J.C."/>
            <person name="Davis R.W."/>
        </authorList>
    </citation>
    <scope>NUCLEOTIDE SEQUENCE [LARGE SCALE GENOMIC DNA]</scope>
    <source>
        <strain evidence="5">cv. Columbia</strain>
    </source>
</reference>
<reference evidence="5" key="5">
    <citation type="journal article" date="2017" name="Plant J.">
        <title>Araport11: a complete reannotation of the Arabidopsis thaliana reference genome.</title>
        <authorList>
            <person name="Cheng C.Y."/>
            <person name="Krishnakumar V."/>
            <person name="Chan A.P."/>
            <person name="Thibaud-Nissen F."/>
            <person name="Schobel S."/>
            <person name="Town C.D."/>
        </authorList>
    </citation>
    <scope>GENOME REANNOTATION</scope>
    <source>
        <strain evidence="5">cv. Columbia</strain>
    </source>
</reference>
<dbReference type="TAIR" id="AT1G34440"/>
<feature type="transmembrane region" description="Helical" evidence="1">
    <location>
        <begin position="77"/>
        <end position="100"/>
    </location>
</feature>
<feature type="transmembrane region" description="Helical" evidence="1">
    <location>
        <begin position="17"/>
        <end position="34"/>
    </location>
</feature>
<dbReference type="eggNOG" id="KOG1075">
    <property type="taxonomic scope" value="Eukaryota"/>
</dbReference>
<evidence type="ECO:0000256" key="1">
    <source>
        <dbReference type="SAM" id="Phobius"/>
    </source>
</evidence>
<protein>
    <submittedName>
        <fullName evidence="4">Transmembrane protein</fullName>
    </submittedName>
</protein>
<reference evidence="4" key="3">
    <citation type="submission" date="2011-02" db="EMBL/GenBank/DDBJ databases">
        <authorList>
            <consortium name="TAIR"/>
            <person name="Swarbreck D."/>
            <person name="Lamesch P."/>
            <person name="Wilks C."/>
            <person name="Huala E."/>
        </authorList>
    </citation>
    <scope>NUCLEOTIDE SEQUENCE</scope>
</reference>
<dbReference type="iPTMnet" id="Q9C8P1"/>
<proteinExistence type="predicted"/>
<keyword evidence="1" id="KW-1133">Transmembrane helix</keyword>
<sequence>MADGKNVVKGLAARNRNITLILKLIFPASLYFIWRERNQRLHSATSRPTTSIIKEIKMIVRTRLDPLSRAQRSTPPALTLLATWLGFIGFTLCLDLPLAAGAASSCFGPRPCLFLFQRRRKDKVSSRIIYSDQLIFYNVIEAGLAPVTIVDWFCPLR</sequence>
<evidence type="ECO:0000313" key="5">
    <source>
        <dbReference type="Proteomes" id="UP000006548"/>
    </source>
</evidence>
<dbReference type="PaxDb" id="3702-AT1G34440.1"/>
<reference evidence="4" key="4">
    <citation type="submission" date="2016-05" db="EMBL/GenBank/DDBJ databases">
        <authorList>
            <person name="Krishnakumar V."/>
            <person name="Cheng C.-Y."/>
            <person name="Chan A.P."/>
            <person name="Schobel S."/>
            <person name="Kim M."/>
            <person name="Ferlanti E.S."/>
            <person name="Belyaeva I."/>
            <person name="Rosen B.D."/>
            <person name="Micklem G."/>
            <person name="Miller J.R."/>
            <person name="Vaughn M."/>
            <person name="Town C.D."/>
        </authorList>
    </citation>
    <scope>NUCLEOTIDE SEQUENCE</scope>
</reference>
<accession>Q9C8P1</accession>
<dbReference type="KEGG" id="ath:AT1G34440"/>
<dbReference type="ExpressionAtlas" id="Q9C8P1">
    <property type="expression patterns" value="baseline and differential"/>
</dbReference>
<dbReference type="Proteomes" id="UP000006548">
    <property type="component" value="Chromosome 1"/>
</dbReference>
<name>Q9C8P1_ARATH</name>
<dbReference type="AlphaFoldDB" id="Q9C8P1"/>
<reference evidence="3" key="2">
    <citation type="submission" date="2001-01" db="EMBL/GenBank/DDBJ databases">
        <title>Arabidopsis thaliana chromosome 1 BAC F7P12 genomic sequence.</title>
        <authorList>
            <person name="Lin X."/>
            <person name="Kaul S."/>
            <person name="Town C.D."/>
            <person name="Benito M."/>
            <person name="Creasy T.H."/>
            <person name="Haas B.J."/>
            <person name="Wu D."/>
            <person name="Maiti R."/>
            <person name="Ronning C.M."/>
            <person name="Koo H."/>
            <person name="Fujii C.Y."/>
            <person name="Utterback T.R."/>
            <person name="Barnstead M.E."/>
            <person name="Bowman C.L."/>
            <person name="White O."/>
            <person name="Nierman W.C."/>
            <person name="Fraser C.M."/>
        </authorList>
    </citation>
    <scope>NUCLEOTIDE SEQUENCE</scope>
</reference>
<dbReference type="GeneID" id="840347"/>
<dbReference type="EMBL" id="CP002684">
    <property type="protein sequence ID" value="AEE31714.1"/>
    <property type="molecule type" value="Genomic_DNA"/>
</dbReference>
<organism evidence="3">
    <name type="scientific">Arabidopsis thaliana</name>
    <name type="common">Mouse-ear cress</name>
    <dbReference type="NCBI Taxonomy" id="3702"/>
    <lineage>
        <taxon>Eukaryota</taxon>
        <taxon>Viridiplantae</taxon>
        <taxon>Streptophyta</taxon>
        <taxon>Embryophyta</taxon>
        <taxon>Tracheophyta</taxon>
        <taxon>Spermatophyta</taxon>
        <taxon>Magnoliopsida</taxon>
        <taxon>eudicotyledons</taxon>
        <taxon>Gunneridae</taxon>
        <taxon>Pentapetalae</taxon>
        <taxon>rosids</taxon>
        <taxon>malvids</taxon>
        <taxon>Brassicales</taxon>
        <taxon>Brassicaceae</taxon>
        <taxon>Camelineae</taxon>
        <taxon>Arabidopsis</taxon>
    </lineage>
</organism>
<dbReference type="EMBL" id="AC023913">
    <property type="protein sequence ID" value="AAG51906.1"/>
    <property type="molecule type" value="Genomic_DNA"/>
</dbReference>
<gene>
    <name evidence="3" type="primary">F7P12.1</name>
    <name evidence="2 4" type="ordered locus">At1g34440</name>
    <name evidence="4" type="ORF">F12K21.23</name>
    <name evidence="4" type="ORF">F12K21_23</name>
</gene>